<gene>
    <name evidence="1" type="ORF">CGL51_00980</name>
</gene>
<evidence type="ECO:0000313" key="1">
    <source>
        <dbReference type="EMBL" id="RFA98285.1"/>
    </source>
</evidence>
<comment type="caution">
    <text evidence="1">The sequence shown here is derived from an EMBL/GenBank/DDBJ whole genome shotgun (WGS) entry which is preliminary data.</text>
</comment>
<dbReference type="AlphaFoldDB" id="A0A371R3A3"/>
<dbReference type="EMBL" id="NMUE01000002">
    <property type="protein sequence ID" value="RFA98285.1"/>
    <property type="molecule type" value="Genomic_DNA"/>
</dbReference>
<evidence type="ECO:0000313" key="2">
    <source>
        <dbReference type="Proteomes" id="UP000257123"/>
    </source>
</evidence>
<proteinExistence type="predicted"/>
<name>A0A371R3A3_9CREN</name>
<reference evidence="1 2" key="1">
    <citation type="submission" date="2017-07" db="EMBL/GenBank/DDBJ databases">
        <title>Draft genome sequence of aerobic hyperthermophilic archaea, Pyrobaculum aerophilum YKB31 and YKB32.</title>
        <authorList>
            <person name="Mochizuki T."/>
            <person name="Berliner A.J."/>
            <person name="Yoshida-Takashima Y."/>
            <person name="Takaki Y."/>
            <person name="Nunoura T."/>
            <person name="Takai K."/>
        </authorList>
    </citation>
    <scope>NUCLEOTIDE SEQUENCE [LARGE SCALE GENOMIC DNA]</scope>
    <source>
        <strain evidence="1 2">YKB31</strain>
    </source>
</reference>
<accession>A0A371R3A3</accession>
<organism evidence="1 2">
    <name type="scientific">Pyrobaculum aerophilum</name>
    <dbReference type="NCBI Taxonomy" id="13773"/>
    <lineage>
        <taxon>Archaea</taxon>
        <taxon>Thermoproteota</taxon>
        <taxon>Thermoprotei</taxon>
        <taxon>Thermoproteales</taxon>
        <taxon>Thermoproteaceae</taxon>
        <taxon>Pyrobaculum</taxon>
    </lineage>
</organism>
<dbReference type="Proteomes" id="UP000257123">
    <property type="component" value="Unassembled WGS sequence"/>
</dbReference>
<protein>
    <submittedName>
        <fullName evidence="1">Uncharacterized protein</fullName>
    </submittedName>
</protein>
<sequence length="107" mass="11926">MFFGAVCLDRKTLAELIKQLSPTLRVLINAAALRTMGKPLDKIIDTEPGQALKAFAEFAGRHNYHLLLLIFQQQLLAMGCNATPEEIDQEKIWINRGDPPLPCPQAL</sequence>